<evidence type="ECO:0000256" key="1">
    <source>
        <dbReference type="SAM" id="Phobius"/>
    </source>
</evidence>
<dbReference type="AlphaFoldDB" id="A0A1B0CUF8"/>
<feature type="transmembrane region" description="Helical" evidence="1">
    <location>
        <begin position="20"/>
        <end position="43"/>
    </location>
</feature>
<dbReference type="VEuPathDB" id="VectorBase:LLONM1_010954"/>
<dbReference type="VEuPathDB" id="VectorBase:LLOJ008593"/>
<evidence type="ECO:0000313" key="3">
    <source>
        <dbReference type="Proteomes" id="UP000092461"/>
    </source>
</evidence>
<dbReference type="EMBL" id="AJWK01029147">
    <property type="status" value="NOT_ANNOTATED_CDS"/>
    <property type="molecule type" value="Genomic_DNA"/>
</dbReference>
<keyword evidence="1" id="KW-1133">Transmembrane helix</keyword>
<name>A0A1B0CUF8_LUTLO</name>
<proteinExistence type="predicted"/>
<keyword evidence="1" id="KW-0472">Membrane</keyword>
<dbReference type="Proteomes" id="UP000092461">
    <property type="component" value="Unassembled WGS sequence"/>
</dbReference>
<dbReference type="EnsemblMetazoa" id="LLOJ008593-RA">
    <property type="protein sequence ID" value="LLOJ008593-PA"/>
    <property type="gene ID" value="LLOJ008593"/>
</dbReference>
<keyword evidence="3" id="KW-1185">Reference proteome</keyword>
<protein>
    <submittedName>
        <fullName evidence="2">Uncharacterized protein</fullName>
    </submittedName>
</protein>
<keyword evidence="1" id="KW-0812">Transmembrane</keyword>
<reference evidence="2" key="1">
    <citation type="submission" date="2020-05" db="UniProtKB">
        <authorList>
            <consortium name="EnsemblMetazoa"/>
        </authorList>
    </citation>
    <scope>IDENTIFICATION</scope>
    <source>
        <strain evidence="2">Jacobina</strain>
    </source>
</reference>
<sequence length="133" mass="15120">MAALLTFRVFFWKALKEKLFSWKSVLTVVYLLPCFVTGLLLFTSHGERSISSMEFNPIDSESLFSFFPGAGHDSVCFTPDTPFNAELIERVRFKLGILHERVHGFPTVEAMSSFTESHPRAKIFAIIFHSPSK</sequence>
<organism evidence="2 3">
    <name type="scientific">Lutzomyia longipalpis</name>
    <name type="common">Sand fly</name>
    <dbReference type="NCBI Taxonomy" id="7200"/>
    <lineage>
        <taxon>Eukaryota</taxon>
        <taxon>Metazoa</taxon>
        <taxon>Ecdysozoa</taxon>
        <taxon>Arthropoda</taxon>
        <taxon>Hexapoda</taxon>
        <taxon>Insecta</taxon>
        <taxon>Pterygota</taxon>
        <taxon>Neoptera</taxon>
        <taxon>Endopterygota</taxon>
        <taxon>Diptera</taxon>
        <taxon>Nematocera</taxon>
        <taxon>Psychodoidea</taxon>
        <taxon>Psychodidae</taxon>
        <taxon>Lutzomyia</taxon>
        <taxon>Lutzomyia</taxon>
    </lineage>
</organism>
<accession>A0A1B0CUF8</accession>
<evidence type="ECO:0000313" key="2">
    <source>
        <dbReference type="EnsemblMetazoa" id="LLOJ008593-PA"/>
    </source>
</evidence>